<evidence type="ECO:0000313" key="13">
    <source>
        <dbReference type="Proteomes" id="UP000051888"/>
    </source>
</evidence>
<dbReference type="InterPro" id="IPR022216">
    <property type="entry name" value="ABC_Co_transporter"/>
</dbReference>
<dbReference type="FunFam" id="3.40.50.300:FF:001422">
    <property type="entry name" value="Cobalt ABC transporter ATP-binding protein"/>
    <property type="match status" value="1"/>
</dbReference>
<keyword evidence="5" id="KW-0677">Repeat</keyword>
<evidence type="ECO:0000256" key="10">
    <source>
        <dbReference type="ARBA" id="ARBA00025157"/>
    </source>
</evidence>
<dbReference type="FunFam" id="3.40.50.300:FF:000224">
    <property type="entry name" value="Energy-coupling factor transporter ATP-binding protein EcfA"/>
    <property type="match status" value="1"/>
</dbReference>
<keyword evidence="3" id="KW-0813">Transport</keyword>
<gene>
    <name evidence="12" type="ORF">AN964_00865</name>
</gene>
<dbReference type="Proteomes" id="UP000051888">
    <property type="component" value="Unassembled WGS sequence"/>
</dbReference>
<dbReference type="GO" id="GO:0015087">
    <property type="term" value="F:cobalt ion transmembrane transporter activity"/>
    <property type="evidence" value="ECO:0007669"/>
    <property type="project" value="UniProtKB-ARBA"/>
</dbReference>
<dbReference type="InterPro" id="IPR003439">
    <property type="entry name" value="ABC_transporter-like_ATP-bd"/>
</dbReference>
<evidence type="ECO:0000256" key="9">
    <source>
        <dbReference type="ARBA" id="ARBA00023136"/>
    </source>
</evidence>
<feature type="domain" description="ABC transporter" evidence="11">
    <location>
        <begin position="6"/>
        <end position="247"/>
    </location>
</feature>
<evidence type="ECO:0000256" key="1">
    <source>
        <dbReference type="ARBA" id="ARBA00004202"/>
    </source>
</evidence>
<sequence>MKKGIISFKNFTFKYRSQAEPTLHDINLTIFEGEKVLIVGPSGSGKSTLAHCINGLVPFSYSGEIKGSLKIKERETKELDLFTISKMVGTVLQDPDGQFIGLSVAEDIAFALENDCISQEKMEKQVADVSRLIDMENYLEASIHELSGGQKQRVALGGVMVDQVEILLFDEPLANLDPATGKHAIELIDRIKRETNTTVIIVEHRLEDVLHQDVDRIIVMNEGRIVSDTTPDELLASQILEENHIREPLYVKALKYAGCTITKDMHPAYLERLDIHSCKEKLQKWFEKTNMPNSPDKPLPILEAENLTFGYHAGKNTLQGISFSIQKGEMVSIVGKNGAGKSTLSKLICGFEKVRSGRILLNGKEITKDTIRERSERIGMVMQNPNQMISKHMIFDEVALGLVMRGVPLEEIIERVEKTLKVCGLYPFRNWPISALSFGQKKRVTIASILVLQPEILILDEPTAGQDLRAYTDIMEFLVELNQQGVTILMITHDMHLMLEYTPRALVIADGKLIADDSASHVLTNKQIIEKANLKETSLYDLAVRAEIPEPQDFVARFITYDKEVRKTWQ</sequence>
<dbReference type="PANTHER" id="PTHR43553">
    <property type="entry name" value="HEAVY METAL TRANSPORTER"/>
    <property type="match status" value="1"/>
</dbReference>
<organism evidence="12 13">
    <name type="scientific">Heyndrickxia shackletonii</name>
    <dbReference type="NCBI Taxonomy" id="157838"/>
    <lineage>
        <taxon>Bacteria</taxon>
        <taxon>Bacillati</taxon>
        <taxon>Bacillota</taxon>
        <taxon>Bacilli</taxon>
        <taxon>Bacillales</taxon>
        <taxon>Bacillaceae</taxon>
        <taxon>Heyndrickxia</taxon>
    </lineage>
</organism>
<dbReference type="PANTHER" id="PTHR43553:SF26">
    <property type="entry name" value="ABC TRANSPORTER ATP-BINDING PROTEIN BC_2655-RELATED"/>
    <property type="match status" value="1"/>
</dbReference>
<evidence type="ECO:0000256" key="6">
    <source>
        <dbReference type="ARBA" id="ARBA00022741"/>
    </source>
</evidence>
<evidence type="ECO:0000256" key="5">
    <source>
        <dbReference type="ARBA" id="ARBA00022737"/>
    </source>
</evidence>
<keyword evidence="4" id="KW-1003">Cell membrane</keyword>
<comment type="caution">
    <text evidence="12">The sequence shown here is derived from an EMBL/GenBank/DDBJ whole genome shotgun (WGS) entry which is preliminary data.</text>
</comment>
<comment type="function">
    <text evidence="10">Probably part of an ABC transporter complex. Responsible for energy coupling to the transport system.</text>
</comment>
<accession>A0A0Q3WVQ7</accession>
<keyword evidence="8" id="KW-1278">Translocase</keyword>
<evidence type="ECO:0000256" key="7">
    <source>
        <dbReference type="ARBA" id="ARBA00022840"/>
    </source>
</evidence>
<dbReference type="GO" id="GO:0043190">
    <property type="term" value="C:ATP-binding cassette (ABC) transporter complex"/>
    <property type="evidence" value="ECO:0007669"/>
    <property type="project" value="TreeGrafter"/>
</dbReference>
<proteinExistence type="inferred from homology"/>
<dbReference type="InterPro" id="IPR017871">
    <property type="entry name" value="ABC_transporter-like_CS"/>
</dbReference>
<dbReference type="SMART" id="SM00382">
    <property type="entry name" value="AAA"/>
    <property type="match status" value="2"/>
</dbReference>
<keyword evidence="7 12" id="KW-0067">ATP-binding</keyword>
<reference evidence="12 13" key="1">
    <citation type="submission" date="2015-09" db="EMBL/GenBank/DDBJ databases">
        <title>Genome sequencing project for genomic taxonomy and phylogenomics of Bacillus-like bacteria.</title>
        <authorList>
            <person name="Liu B."/>
            <person name="Wang J."/>
            <person name="Zhu Y."/>
            <person name="Liu G."/>
            <person name="Chen Q."/>
            <person name="Chen Z."/>
            <person name="Lan J."/>
            <person name="Che J."/>
            <person name="Ge C."/>
            <person name="Shi H."/>
            <person name="Pan Z."/>
            <person name="Liu X."/>
        </authorList>
    </citation>
    <scope>NUCLEOTIDE SEQUENCE [LARGE SCALE GENOMIC DNA]</scope>
    <source>
        <strain evidence="12 13">LMG 18435</strain>
    </source>
</reference>
<dbReference type="Pfam" id="PF00005">
    <property type="entry name" value="ABC_tran"/>
    <property type="match status" value="2"/>
</dbReference>
<dbReference type="InterPro" id="IPR003593">
    <property type="entry name" value="AAA+_ATPase"/>
</dbReference>
<dbReference type="PROSITE" id="PS50893">
    <property type="entry name" value="ABC_TRANSPORTER_2"/>
    <property type="match status" value="2"/>
</dbReference>
<evidence type="ECO:0000256" key="2">
    <source>
        <dbReference type="ARBA" id="ARBA00005417"/>
    </source>
</evidence>
<dbReference type="SUPFAM" id="SSF52540">
    <property type="entry name" value="P-loop containing nucleoside triphosphate hydrolases"/>
    <property type="match status" value="2"/>
</dbReference>
<name>A0A0Q3WVQ7_9BACI</name>
<evidence type="ECO:0000313" key="12">
    <source>
        <dbReference type="EMBL" id="KQL52231.1"/>
    </source>
</evidence>
<feature type="domain" description="ABC transporter" evidence="11">
    <location>
        <begin position="302"/>
        <end position="535"/>
    </location>
</feature>
<dbReference type="GO" id="GO:0016887">
    <property type="term" value="F:ATP hydrolysis activity"/>
    <property type="evidence" value="ECO:0007669"/>
    <property type="project" value="InterPro"/>
</dbReference>
<dbReference type="Pfam" id="PF12558">
    <property type="entry name" value="DUF3744"/>
    <property type="match status" value="1"/>
</dbReference>
<dbReference type="GO" id="GO:0005524">
    <property type="term" value="F:ATP binding"/>
    <property type="evidence" value="ECO:0007669"/>
    <property type="project" value="UniProtKB-KW"/>
</dbReference>
<keyword evidence="9" id="KW-0472">Membrane</keyword>
<dbReference type="STRING" id="157838.AN964_00865"/>
<dbReference type="PROSITE" id="PS00211">
    <property type="entry name" value="ABC_TRANSPORTER_1"/>
    <property type="match status" value="2"/>
</dbReference>
<dbReference type="AlphaFoldDB" id="A0A0Q3WVQ7"/>
<dbReference type="Gene3D" id="3.40.50.300">
    <property type="entry name" value="P-loop containing nucleotide triphosphate hydrolases"/>
    <property type="match status" value="2"/>
</dbReference>
<evidence type="ECO:0000256" key="4">
    <source>
        <dbReference type="ARBA" id="ARBA00022475"/>
    </source>
</evidence>
<comment type="similarity">
    <text evidence="2">Belongs to the ABC transporter superfamily.</text>
</comment>
<evidence type="ECO:0000256" key="3">
    <source>
        <dbReference type="ARBA" id="ARBA00022448"/>
    </source>
</evidence>
<dbReference type="PATRIC" id="fig|157838.3.peg.189"/>
<comment type="subcellular location">
    <subcellularLocation>
        <location evidence="1">Cell membrane</location>
        <topology evidence="1">Peripheral membrane protein</topology>
    </subcellularLocation>
</comment>
<keyword evidence="13" id="KW-1185">Reference proteome</keyword>
<keyword evidence="6" id="KW-0547">Nucleotide-binding</keyword>
<dbReference type="InterPro" id="IPR050095">
    <property type="entry name" value="ECF_ABC_transporter_ATP-bd"/>
</dbReference>
<dbReference type="CDD" id="cd03225">
    <property type="entry name" value="ABC_cobalt_CbiO_domain1"/>
    <property type="match status" value="2"/>
</dbReference>
<dbReference type="EMBL" id="LJJC01000004">
    <property type="protein sequence ID" value="KQL52231.1"/>
    <property type="molecule type" value="Genomic_DNA"/>
</dbReference>
<dbReference type="InterPro" id="IPR015856">
    <property type="entry name" value="ABC_transpr_CbiO/EcfA_su"/>
</dbReference>
<protein>
    <submittedName>
        <fullName evidence="12">Heme ABC transporter ATP-binding protein</fullName>
    </submittedName>
</protein>
<dbReference type="OrthoDB" id="501320at2"/>
<dbReference type="NCBIfam" id="NF010167">
    <property type="entry name" value="PRK13648.1"/>
    <property type="match status" value="2"/>
</dbReference>
<dbReference type="RefSeq" id="WP_055737911.1">
    <property type="nucleotide sequence ID" value="NZ_JAAIWL010000017.1"/>
</dbReference>
<evidence type="ECO:0000256" key="8">
    <source>
        <dbReference type="ARBA" id="ARBA00022967"/>
    </source>
</evidence>
<dbReference type="GO" id="GO:0042626">
    <property type="term" value="F:ATPase-coupled transmembrane transporter activity"/>
    <property type="evidence" value="ECO:0007669"/>
    <property type="project" value="TreeGrafter"/>
</dbReference>
<dbReference type="InterPro" id="IPR027417">
    <property type="entry name" value="P-loop_NTPase"/>
</dbReference>
<evidence type="ECO:0000259" key="11">
    <source>
        <dbReference type="PROSITE" id="PS50893"/>
    </source>
</evidence>